<dbReference type="GeneID" id="89933060"/>
<evidence type="ECO:0000313" key="2">
    <source>
        <dbReference type="Proteomes" id="UP001302812"/>
    </source>
</evidence>
<reference evidence="1" key="1">
    <citation type="journal article" date="2023" name="Mol. Phylogenet. Evol.">
        <title>Genome-scale phylogeny and comparative genomics of the fungal order Sordariales.</title>
        <authorList>
            <person name="Hensen N."/>
            <person name="Bonometti L."/>
            <person name="Westerberg I."/>
            <person name="Brannstrom I.O."/>
            <person name="Guillou S."/>
            <person name="Cros-Aarteil S."/>
            <person name="Calhoun S."/>
            <person name="Haridas S."/>
            <person name="Kuo A."/>
            <person name="Mondo S."/>
            <person name="Pangilinan J."/>
            <person name="Riley R."/>
            <person name="LaButti K."/>
            <person name="Andreopoulos B."/>
            <person name="Lipzen A."/>
            <person name="Chen C."/>
            <person name="Yan M."/>
            <person name="Daum C."/>
            <person name="Ng V."/>
            <person name="Clum A."/>
            <person name="Steindorff A."/>
            <person name="Ohm R.A."/>
            <person name="Martin F."/>
            <person name="Silar P."/>
            <person name="Natvig D.O."/>
            <person name="Lalanne C."/>
            <person name="Gautier V."/>
            <person name="Ament-Velasquez S.L."/>
            <person name="Kruys A."/>
            <person name="Hutchinson M.I."/>
            <person name="Powell A.J."/>
            <person name="Barry K."/>
            <person name="Miller A.N."/>
            <person name="Grigoriev I.V."/>
            <person name="Debuchy R."/>
            <person name="Gladieux P."/>
            <person name="Hiltunen Thoren M."/>
            <person name="Johannesson H."/>
        </authorList>
    </citation>
    <scope>NUCLEOTIDE SEQUENCE</scope>
    <source>
        <strain evidence="1">CBS 508.74</strain>
    </source>
</reference>
<reference evidence="1" key="2">
    <citation type="submission" date="2023-05" db="EMBL/GenBank/DDBJ databases">
        <authorList>
            <consortium name="Lawrence Berkeley National Laboratory"/>
            <person name="Steindorff A."/>
            <person name="Hensen N."/>
            <person name="Bonometti L."/>
            <person name="Westerberg I."/>
            <person name="Brannstrom I.O."/>
            <person name="Guillou S."/>
            <person name="Cros-Aarteil S."/>
            <person name="Calhoun S."/>
            <person name="Haridas S."/>
            <person name="Kuo A."/>
            <person name="Mondo S."/>
            <person name="Pangilinan J."/>
            <person name="Riley R."/>
            <person name="Labutti K."/>
            <person name="Andreopoulos B."/>
            <person name="Lipzen A."/>
            <person name="Chen C."/>
            <person name="Yanf M."/>
            <person name="Daum C."/>
            <person name="Ng V."/>
            <person name="Clum A."/>
            <person name="Ohm R."/>
            <person name="Martin F."/>
            <person name="Silar P."/>
            <person name="Natvig D."/>
            <person name="Lalanne C."/>
            <person name="Gautier V."/>
            <person name="Ament-Velasquez S.L."/>
            <person name="Kruys A."/>
            <person name="Hutchinson M.I."/>
            <person name="Powell A.J."/>
            <person name="Barry K."/>
            <person name="Miller A.N."/>
            <person name="Grigoriev I.V."/>
            <person name="Debuchy R."/>
            <person name="Gladieux P."/>
            <person name="Thoren M.H."/>
            <person name="Johannesson H."/>
        </authorList>
    </citation>
    <scope>NUCLEOTIDE SEQUENCE</scope>
    <source>
        <strain evidence="1">CBS 508.74</strain>
    </source>
</reference>
<protein>
    <submittedName>
        <fullName evidence="1">Uncharacterized protein</fullName>
    </submittedName>
</protein>
<gene>
    <name evidence="1" type="ORF">N656DRAFT_22470</name>
</gene>
<dbReference type="EMBL" id="MU853332">
    <property type="protein sequence ID" value="KAK4117215.1"/>
    <property type="molecule type" value="Genomic_DNA"/>
</dbReference>
<dbReference type="Proteomes" id="UP001302812">
    <property type="component" value="Unassembled WGS sequence"/>
</dbReference>
<accession>A0AAN6YX15</accession>
<name>A0AAN6YX15_9PEZI</name>
<dbReference type="RefSeq" id="XP_064674785.1">
    <property type="nucleotide sequence ID" value="XM_064808937.1"/>
</dbReference>
<sequence length="240" mass="26638">MTCRGGLFSVDLGSSTSQISFFPVARREEAAAAPFKALCSSERPEDLSYFAEGIRSARSDCVPHHLNSTSPRHGGFIEYIQCLLQLCAEAARSLQLFDSRLMKGEGRGANMLWPFPTCVTPTKPGFLKRPPLRHVGSRMVRIAQQLSRVVSRQPESGMRPHFPSTDRISDLNVEGQGEVPLIIRDLPVARCRVFVQRVHGSGGCALRLRHDPAETSPVFDPITHGRFCQETLNPELFKLP</sequence>
<organism evidence="1 2">
    <name type="scientific">Canariomyces notabilis</name>
    <dbReference type="NCBI Taxonomy" id="2074819"/>
    <lineage>
        <taxon>Eukaryota</taxon>
        <taxon>Fungi</taxon>
        <taxon>Dikarya</taxon>
        <taxon>Ascomycota</taxon>
        <taxon>Pezizomycotina</taxon>
        <taxon>Sordariomycetes</taxon>
        <taxon>Sordariomycetidae</taxon>
        <taxon>Sordariales</taxon>
        <taxon>Chaetomiaceae</taxon>
        <taxon>Canariomyces</taxon>
    </lineage>
</organism>
<evidence type="ECO:0000313" key="1">
    <source>
        <dbReference type="EMBL" id="KAK4117215.1"/>
    </source>
</evidence>
<keyword evidence="2" id="KW-1185">Reference proteome</keyword>
<proteinExistence type="predicted"/>
<dbReference type="AlphaFoldDB" id="A0AAN6YX15"/>
<comment type="caution">
    <text evidence="1">The sequence shown here is derived from an EMBL/GenBank/DDBJ whole genome shotgun (WGS) entry which is preliminary data.</text>
</comment>